<dbReference type="PANTHER" id="PTHR47678">
    <property type="entry name" value="TETRATRICOPEPTIDE REPEAT PROTEIN 31"/>
    <property type="match status" value="1"/>
</dbReference>
<evidence type="ECO:0000313" key="4">
    <source>
        <dbReference type="EMBL" id="NWR64209.1"/>
    </source>
</evidence>
<feature type="compositionally biased region" description="Basic and acidic residues" evidence="2">
    <location>
        <begin position="32"/>
        <end position="41"/>
    </location>
</feature>
<dbReference type="PROSITE" id="PS50102">
    <property type="entry name" value="RRM"/>
    <property type="match status" value="1"/>
</dbReference>
<dbReference type="SMART" id="SM00360">
    <property type="entry name" value="RRM"/>
    <property type="match status" value="1"/>
</dbReference>
<dbReference type="GO" id="GO:0003723">
    <property type="term" value="F:RNA binding"/>
    <property type="evidence" value="ECO:0007669"/>
    <property type="project" value="UniProtKB-UniRule"/>
</dbReference>
<dbReference type="SUPFAM" id="SSF54928">
    <property type="entry name" value="RNA-binding domain, RBD"/>
    <property type="match status" value="1"/>
</dbReference>
<dbReference type="InterPro" id="IPR011990">
    <property type="entry name" value="TPR-like_helical_dom_sf"/>
</dbReference>
<dbReference type="CDD" id="cd00590">
    <property type="entry name" value="RRM_SF"/>
    <property type="match status" value="1"/>
</dbReference>
<name>A0A7K4YYQ6_BUCAB</name>
<gene>
    <name evidence="4" type="primary">Ttc31</name>
    <name evidence="4" type="ORF">BUCABY_R12851</name>
</gene>
<proteinExistence type="predicted"/>
<sequence length="427" mass="46702">QELLAEEERVKRKAEKKKLKKKKQKDRKKREKLGQEQKSQQEPEAVGGCSLEGAFWGKRRTSGGRGDGGEGFLSGHPPGMGSAQLCQPCVSPQAELDLNCTFVSKARQKAGVRLPAPSKEPPATTSSKRRGTRVPEKPHHLYPGDTSAGVLPAGRGNEAAQHGCYAEAVQAFTAALRLNPVEHRLFGNRSFCYERLQRYEEALGDALEALRLRPGWLKGLFRKGKALRGLQRYAEAANTFAELLQLNGTDAEAGTQLAACRALLPVSPSLVSPVTPVTPAAAQLGLTPFFPRSRAAWGRSPCRDTDTSGFITVMSSRNQARGQGQPAATSPVMLPVTHPARDCYPLWVGNITPRITETVLHRTFGRFGEIRFIRLLPGRHCAFVNFARKKAAEAAFTAMQDAELEDARLLLQLKHPSHATPSPRQHS</sequence>
<evidence type="ECO:0000256" key="1">
    <source>
        <dbReference type="PROSITE-ProRule" id="PRU00176"/>
    </source>
</evidence>
<feature type="non-terminal residue" evidence="4">
    <location>
        <position position="427"/>
    </location>
</feature>
<dbReference type="InterPro" id="IPR035979">
    <property type="entry name" value="RBD_domain_sf"/>
</dbReference>
<feature type="non-terminal residue" evidence="4">
    <location>
        <position position="1"/>
    </location>
</feature>
<feature type="region of interest" description="Disordered" evidence="2">
    <location>
        <begin position="1"/>
        <end position="76"/>
    </location>
</feature>
<evidence type="ECO:0000313" key="5">
    <source>
        <dbReference type="Proteomes" id="UP000551127"/>
    </source>
</evidence>
<comment type="caution">
    <text evidence="4">The sequence shown here is derived from an EMBL/GenBank/DDBJ whole genome shotgun (WGS) entry which is preliminary data.</text>
</comment>
<feature type="compositionally biased region" description="Gly residues" evidence="2">
    <location>
        <begin position="63"/>
        <end position="72"/>
    </location>
</feature>
<organism evidence="4 5">
    <name type="scientific">Bucorvus abyssinicus</name>
    <name type="common">Northern ground-hornbill</name>
    <name type="synonym">Abyssinian ground-hornbill</name>
    <dbReference type="NCBI Taxonomy" id="153643"/>
    <lineage>
        <taxon>Eukaryota</taxon>
        <taxon>Metazoa</taxon>
        <taxon>Chordata</taxon>
        <taxon>Craniata</taxon>
        <taxon>Vertebrata</taxon>
        <taxon>Euteleostomi</taxon>
        <taxon>Archelosauria</taxon>
        <taxon>Archosauria</taxon>
        <taxon>Dinosauria</taxon>
        <taxon>Saurischia</taxon>
        <taxon>Theropoda</taxon>
        <taxon>Coelurosauria</taxon>
        <taxon>Aves</taxon>
        <taxon>Neognathae</taxon>
        <taxon>Neoaves</taxon>
        <taxon>Telluraves</taxon>
        <taxon>Coraciimorphae</taxon>
        <taxon>Bucerotiformes</taxon>
        <taxon>Bucorvidae</taxon>
        <taxon>Bucorvus</taxon>
    </lineage>
</organism>
<protein>
    <submittedName>
        <fullName evidence="4">TTC31 protein</fullName>
    </submittedName>
</protein>
<dbReference type="Gene3D" id="3.30.70.330">
    <property type="match status" value="1"/>
</dbReference>
<dbReference type="InterPro" id="IPR019734">
    <property type="entry name" value="TPR_rpt"/>
</dbReference>
<dbReference type="Proteomes" id="UP000551127">
    <property type="component" value="Unassembled WGS sequence"/>
</dbReference>
<feature type="domain" description="RRM" evidence="3">
    <location>
        <begin position="344"/>
        <end position="416"/>
    </location>
</feature>
<dbReference type="SUPFAM" id="SSF48452">
    <property type="entry name" value="TPR-like"/>
    <property type="match status" value="1"/>
</dbReference>
<dbReference type="InterPro" id="IPR000504">
    <property type="entry name" value="RRM_dom"/>
</dbReference>
<keyword evidence="1" id="KW-0694">RNA-binding</keyword>
<dbReference type="PANTHER" id="PTHR47678:SF1">
    <property type="entry name" value="TETRATRICOPEPTIDE REPEAT PROTEIN 31"/>
    <property type="match status" value="1"/>
</dbReference>
<dbReference type="SMART" id="SM00028">
    <property type="entry name" value="TPR"/>
    <property type="match status" value="3"/>
</dbReference>
<accession>A0A7K4YYQ6</accession>
<feature type="compositionally biased region" description="Basic residues" evidence="2">
    <location>
        <begin position="11"/>
        <end position="31"/>
    </location>
</feature>
<feature type="region of interest" description="Disordered" evidence="2">
    <location>
        <begin position="109"/>
        <end position="155"/>
    </location>
</feature>
<dbReference type="Gene3D" id="1.25.40.10">
    <property type="entry name" value="Tetratricopeptide repeat domain"/>
    <property type="match status" value="1"/>
</dbReference>
<feature type="compositionally biased region" description="Basic and acidic residues" evidence="2">
    <location>
        <begin position="1"/>
        <end position="10"/>
    </location>
</feature>
<dbReference type="Pfam" id="PF00076">
    <property type="entry name" value="RRM_1"/>
    <property type="match status" value="1"/>
</dbReference>
<dbReference type="OrthoDB" id="2423701at2759"/>
<dbReference type="EMBL" id="VYZL01004640">
    <property type="protein sequence ID" value="NWR64209.1"/>
    <property type="molecule type" value="Genomic_DNA"/>
</dbReference>
<dbReference type="AlphaFoldDB" id="A0A7K4YYQ6"/>
<keyword evidence="5" id="KW-1185">Reference proteome</keyword>
<evidence type="ECO:0000256" key="2">
    <source>
        <dbReference type="SAM" id="MobiDB-lite"/>
    </source>
</evidence>
<reference evidence="4 5" key="1">
    <citation type="submission" date="2019-09" db="EMBL/GenBank/DDBJ databases">
        <title>Bird 10,000 Genomes (B10K) Project - Family phase.</title>
        <authorList>
            <person name="Zhang G."/>
        </authorList>
    </citation>
    <scope>NUCLEOTIDE SEQUENCE [LARGE SCALE GENOMIC DNA]</scope>
    <source>
        <strain evidence="4">B10K-DU-012-80</strain>
    </source>
</reference>
<evidence type="ECO:0000259" key="3">
    <source>
        <dbReference type="PROSITE" id="PS50102"/>
    </source>
</evidence>
<dbReference type="InterPro" id="IPR012677">
    <property type="entry name" value="Nucleotide-bd_a/b_plait_sf"/>
</dbReference>